<organism evidence="2">
    <name type="scientific">Nucleocytoviricota sp</name>
    <dbReference type="NCBI Taxonomy" id="2809609"/>
    <lineage>
        <taxon>Viruses</taxon>
        <taxon>Varidnaviria</taxon>
        <taxon>Bamfordvirae</taxon>
        <taxon>Nucleocytoviricota</taxon>
    </lineage>
</organism>
<evidence type="ECO:0000259" key="1">
    <source>
        <dbReference type="Pfam" id="PF13639"/>
    </source>
</evidence>
<accession>A0A9E8G8D2</accession>
<dbReference type="Pfam" id="PF13639">
    <property type="entry name" value="zf-RING_2"/>
    <property type="match status" value="1"/>
</dbReference>
<proteinExistence type="predicted"/>
<feature type="domain" description="RING-type" evidence="1">
    <location>
        <begin position="81"/>
        <end position="125"/>
    </location>
</feature>
<sequence length="129" mass="15666">MSLNIINHLMNDENLNYENFHYIQKCKNYIDYEFYRKLINNNNFPYKNFKKYSNEREKKYSYVSLPYKITKFGNIANPINDSCSISLIEFNENTNVIQIKKCKHIFFKNSINDWFKNNNNCPNCRMCIL</sequence>
<dbReference type="EMBL" id="OP765507">
    <property type="protein sequence ID" value="UZT28990.1"/>
    <property type="molecule type" value="Genomic_DNA"/>
</dbReference>
<dbReference type="PANTHER" id="PTHR45676:SF41">
    <property type="entry name" value="RING-H2 FINGER PROTEIN ATL66"/>
    <property type="match status" value="1"/>
</dbReference>
<dbReference type="EMBL" id="OP765584">
    <property type="protein sequence ID" value="UZT29209.1"/>
    <property type="molecule type" value="Genomic_DNA"/>
</dbReference>
<name>A0A9E8G8D2_9VIRU</name>
<dbReference type="InterPro" id="IPR001841">
    <property type="entry name" value="Znf_RING"/>
</dbReference>
<dbReference type="PANTHER" id="PTHR45676">
    <property type="entry name" value="RING-H2 FINGER PROTEIN ATL51-RELATED"/>
    <property type="match status" value="1"/>
</dbReference>
<protein>
    <submittedName>
        <fullName evidence="2">RING/U-box superfamily protein</fullName>
    </submittedName>
</protein>
<evidence type="ECO:0000313" key="2">
    <source>
        <dbReference type="EMBL" id="UZT28990.1"/>
    </source>
</evidence>
<dbReference type="Gene3D" id="3.30.40.10">
    <property type="entry name" value="Zinc/RING finger domain, C3HC4 (zinc finger)"/>
    <property type="match status" value="1"/>
</dbReference>
<dbReference type="InterPro" id="IPR013083">
    <property type="entry name" value="Znf_RING/FYVE/PHD"/>
</dbReference>
<evidence type="ECO:0000313" key="3">
    <source>
        <dbReference type="EMBL" id="UZT29209.1"/>
    </source>
</evidence>
<dbReference type="SUPFAM" id="SSF57850">
    <property type="entry name" value="RING/U-box"/>
    <property type="match status" value="1"/>
</dbReference>
<reference evidence="2" key="1">
    <citation type="submission" date="2022-10" db="EMBL/GenBank/DDBJ databases">
        <title>Genomics discovery of giant fungal viruses from subsurface oceanic crustal fluids.</title>
        <authorList>
            <person name="Bhattacharjee A.S."/>
            <person name="Schulz F."/>
            <person name="Woyke T."/>
            <person name="Orcutt B.N."/>
            <person name="Matinez Martinez J."/>
        </authorList>
    </citation>
    <scope>NUCLEOTIDE SEQUENCE</scope>
    <source>
        <strain evidence="2">VSAG1.JdFR</strain>
        <strain evidence="3">VSAG8.JdFR</strain>
    </source>
</reference>